<keyword evidence="3" id="KW-1185">Reference proteome</keyword>
<sequence>MAQDSPEDSASPHRLPTGLGRCSPCQTTGDGVKTPRGTLAANVPTGCRSGPPVGPQTEAGVGEPDRDQLRQPRGKFTR</sequence>
<evidence type="ECO:0000256" key="1">
    <source>
        <dbReference type="SAM" id="MobiDB-lite"/>
    </source>
</evidence>
<gene>
    <name evidence="2" type="ORF">chiPu_0027136</name>
</gene>
<dbReference type="EMBL" id="BEZZ01095933">
    <property type="protein sequence ID" value="GCC43161.1"/>
    <property type="molecule type" value="Genomic_DNA"/>
</dbReference>
<organism evidence="2 3">
    <name type="scientific">Chiloscyllium punctatum</name>
    <name type="common">Brownbanded bambooshark</name>
    <name type="synonym">Hemiscyllium punctatum</name>
    <dbReference type="NCBI Taxonomy" id="137246"/>
    <lineage>
        <taxon>Eukaryota</taxon>
        <taxon>Metazoa</taxon>
        <taxon>Chordata</taxon>
        <taxon>Craniata</taxon>
        <taxon>Vertebrata</taxon>
        <taxon>Chondrichthyes</taxon>
        <taxon>Elasmobranchii</taxon>
        <taxon>Galeomorphii</taxon>
        <taxon>Galeoidea</taxon>
        <taxon>Orectolobiformes</taxon>
        <taxon>Hemiscylliidae</taxon>
        <taxon>Chiloscyllium</taxon>
    </lineage>
</organism>
<feature type="region of interest" description="Disordered" evidence="1">
    <location>
        <begin position="1"/>
        <end position="78"/>
    </location>
</feature>
<evidence type="ECO:0000313" key="2">
    <source>
        <dbReference type="EMBL" id="GCC43161.1"/>
    </source>
</evidence>
<proteinExistence type="predicted"/>
<dbReference type="AlphaFoldDB" id="A0A401TKI5"/>
<reference evidence="2 3" key="1">
    <citation type="journal article" date="2018" name="Nat. Ecol. Evol.">
        <title>Shark genomes provide insights into elasmobranch evolution and the origin of vertebrates.</title>
        <authorList>
            <person name="Hara Y"/>
            <person name="Yamaguchi K"/>
            <person name="Onimaru K"/>
            <person name="Kadota M"/>
            <person name="Koyanagi M"/>
            <person name="Keeley SD"/>
            <person name="Tatsumi K"/>
            <person name="Tanaka K"/>
            <person name="Motone F"/>
            <person name="Kageyama Y"/>
            <person name="Nozu R"/>
            <person name="Adachi N"/>
            <person name="Nishimura O"/>
            <person name="Nakagawa R"/>
            <person name="Tanegashima C"/>
            <person name="Kiyatake I"/>
            <person name="Matsumoto R"/>
            <person name="Murakumo K"/>
            <person name="Nishida K"/>
            <person name="Terakita A"/>
            <person name="Kuratani S"/>
            <person name="Sato K"/>
            <person name="Hyodo S Kuraku.S."/>
        </authorList>
    </citation>
    <scope>NUCLEOTIDE SEQUENCE [LARGE SCALE GENOMIC DNA]</scope>
</reference>
<accession>A0A401TKI5</accession>
<protein>
    <submittedName>
        <fullName evidence="2">Uncharacterized protein</fullName>
    </submittedName>
</protein>
<name>A0A401TKI5_CHIPU</name>
<evidence type="ECO:0000313" key="3">
    <source>
        <dbReference type="Proteomes" id="UP000287033"/>
    </source>
</evidence>
<dbReference type="Proteomes" id="UP000287033">
    <property type="component" value="Unassembled WGS sequence"/>
</dbReference>
<comment type="caution">
    <text evidence="2">The sequence shown here is derived from an EMBL/GenBank/DDBJ whole genome shotgun (WGS) entry which is preliminary data.</text>
</comment>